<dbReference type="GO" id="GO:0005737">
    <property type="term" value="C:cytoplasm"/>
    <property type="evidence" value="ECO:0007669"/>
    <property type="project" value="TreeGrafter"/>
</dbReference>
<dbReference type="AlphaFoldDB" id="A0A1Z3HRL0"/>
<evidence type="ECO:0000259" key="11">
    <source>
        <dbReference type="PROSITE" id="PS51194"/>
    </source>
</evidence>
<proteinExistence type="inferred from homology"/>
<comment type="similarity">
    <text evidence="1">Belongs to the helicase family. RecQ subfamily.</text>
</comment>
<dbReference type="KEGG" id="hhg:XM38_038780"/>
<dbReference type="GO" id="GO:0043590">
    <property type="term" value="C:bacterial nucleoid"/>
    <property type="evidence" value="ECO:0007669"/>
    <property type="project" value="TreeGrafter"/>
</dbReference>
<name>A0A1Z3HRL0_9CYAN</name>
<dbReference type="CDD" id="cd17920">
    <property type="entry name" value="DEXHc_RecQ"/>
    <property type="match status" value="1"/>
</dbReference>
<evidence type="ECO:0000256" key="8">
    <source>
        <dbReference type="ARBA" id="ARBA00034617"/>
    </source>
</evidence>
<dbReference type="GO" id="GO:0003677">
    <property type="term" value="F:DNA binding"/>
    <property type="evidence" value="ECO:0007669"/>
    <property type="project" value="UniProtKB-KW"/>
</dbReference>
<dbReference type="GO" id="GO:0006281">
    <property type="term" value="P:DNA repair"/>
    <property type="evidence" value="ECO:0007669"/>
    <property type="project" value="TreeGrafter"/>
</dbReference>
<dbReference type="InterPro" id="IPR001650">
    <property type="entry name" value="Helicase_C-like"/>
</dbReference>
<gene>
    <name evidence="12" type="primary">crhR_3</name>
    <name evidence="12" type="ORF">XM38_038780</name>
</gene>
<reference evidence="12 13" key="1">
    <citation type="journal article" date="2016" name="Biochim. Biophys. Acta">
        <title>Characterization of red-shifted phycobilisomes isolated from the chlorophyll f-containing cyanobacterium Halomicronema hongdechloris.</title>
        <authorList>
            <person name="Li Y."/>
            <person name="Lin Y."/>
            <person name="Garvey C.J."/>
            <person name="Birch D."/>
            <person name="Corkery R.W."/>
            <person name="Loughlin P.C."/>
            <person name="Scheer H."/>
            <person name="Willows R.D."/>
            <person name="Chen M."/>
        </authorList>
    </citation>
    <scope>NUCLEOTIDE SEQUENCE [LARGE SCALE GENOMIC DNA]</scope>
    <source>
        <strain evidence="12 13">C2206</strain>
    </source>
</reference>
<evidence type="ECO:0000256" key="9">
    <source>
        <dbReference type="ARBA" id="ARBA00034808"/>
    </source>
</evidence>
<keyword evidence="6" id="KW-0238">DNA-binding</keyword>
<evidence type="ECO:0000256" key="2">
    <source>
        <dbReference type="ARBA" id="ARBA00022741"/>
    </source>
</evidence>
<dbReference type="PROSITE" id="PS51192">
    <property type="entry name" value="HELICASE_ATP_BIND_1"/>
    <property type="match status" value="1"/>
</dbReference>
<dbReference type="InterPro" id="IPR014001">
    <property type="entry name" value="Helicase_ATP-bd"/>
</dbReference>
<keyword evidence="13" id="KW-1185">Reference proteome</keyword>
<comment type="catalytic activity">
    <reaction evidence="8">
        <text>Couples ATP hydrolysis with the unwinding of duplex DNA by translocating in the 3'-5' direction.</text>
        <dbReference type="EC" id="5.6.2.4"/>
    </reaction>
</comment>
<dbReference type="Pfam" id="PF00270">
    <property type="entry name" value="DEAD"/>
    <property type="match status" value="1"/>
</dbReference>
<dbReference type="GO" id="GO:0005524">
    <property type="term" value="F:ATP binding"/>
    <property type="evidence" value="ECO:0007669"/>
    <property type="project" value="UniProtKB-KW"/>
</dbReference>
<dbReference type="EC" id="5.6.2.4" evidence="9"/>
<dbReference type="Gene3D" id="3.40.50.300">
    <property type="entry name" value="P-loop containing nucleotide triphosphate hydrolases"/>
    <property type="match status" value="2"/>
</dbReference>
<dbReference type="PANTHER" id="PTHR13710">
    <property type="entry name" value="DNA HELICASE RECQ FAMILY MEMBER"/>
    <property type="match status" value="1"/>
</dbReference>
<evidence type="ECO:0000259" key="10">
    <source>
        <dbReference type="PROSITE" id="PS51192"/>
    </source>
</evidence>
<dbReference type="Proteomes" id="UP000191901">
    <property type="component" value="Chromosome"/>
</dbReference>
<protein>
    <recommendedName>
        <fullName evidence="9">DNA 3'-5' helicase</fullName>
        <ecNumber evidence="9">5.6.2.4</ecNumber>
    </recommendedName>
</protein>
<keyword evidence="7" id="KW-0413">Isomerase</keyword>
<dbReference type="InterPro" id="IPR004589">
    <property type="entry name" value="DNA_helicase_ATP-dep_RecQ"/>
</dbReference>
<dbReference type="RefSeq" id="WP_088430663.1">
    <property type="nucleotide sequence ID" value="NZ_CP021983.2"/>
</dbReference>
<dbReference type="GO" id="GO:0009378">
    <property type="term" value="F:four-way junction helicase activity"/>
    <property type="evidence" value="ECO:0007669"/>
    <property type="project" value="TreeGrafter"/>
</dbReference>
<dbReference type="GO" id="GO:0030894">
    <property type="term" value="C:replisome"/>
    <property type="evidence" value="ECO:0007669"/>
    <property type="project" value="TreeGrafter"/>
</dbReference>
<keyword evidence="3" id="KW-0378">Hydrolase</keyword>
<dbReference type="InterPro" id="IPR027417">
    <property type="entry name" value="P-loop_NTPase"/>
</dbReference>
<organism evidence="12 13">
    <name type="scientific">Halomicronema hongdechloris C2206</name>
    <dbReference type="NCBI Taxonomy" id="1641165"/>
    <lineage>
        <taxon>Bacteria</taxon>
        <taxon>Bacillati</taxon>
        <taxon>Cyanobacteriota</taxon>
        <taxon>Cyanophyceae</taxon>
        <taxon>Nodosilineales</taxon>
        <taxon>Nodosilineaceae</taxon>
        <taxon>Halomicronema</taxon>
    </lineage>
</organism>
<evidence type="ECO:0000256" key="6">
    <source>
        <dbReference type="ARBA" id="ARBA00023125"/>
    </source>
</evidence>
<sequence>MVASTIPWETVQQTFRRIWGYDDFRPPQAEIIRGLLDQRDTLVILPTGGGKSLCFQLPALLQSGVTLVLSPLVALMENQVQELREHQLPAATLHSELSPHQRRQVLRALEANRLRLLYLSPETLLSPPVWQRLRQPSVIINGLILDEAHCLVQWGDSFRPVYRRLGAVRPALLAQRPPGTRLPIAAFTATADPTVQRTLIEVLRLQQPHQVRLNPYRSNLHLATRIVWSPRQRRQTMQRFIQQRSGQAGLVYVRSRQDSEDLAAWLMIQGQTAAAYHAGLSSGDRRRIEMAWSQNQVQTVVCTSAFGMGVNKPDTRWVLHYQAPSSLTEYVQEVGRAGRDGRPAEALTLMSEPTGWLDPMDQQRWRFFTTQTQALRREAQHIARQIPAVGSVAQVQQQFKQGAIALAWLHGQGRLTWSDPFHYRLLPGSNSTATLGSVVSAMQDYLSSRRCRWQHLLEQFGFGHEARQLGTCGHCDRCQRS</sequence>
<keyword evidence="4 12" id="KW-0347">Helicase</keyword>
<dbReference type="GO" id="GO:0043138">
    <property type="term" value="F:3'-5' DNA helicase activity"/>
    <property type="evidence" value="ECO:0007669"/>
    <property type="project" value="UniProtKB-EC"/>
</dbReference>
<dbReference type="PROSITE" id="PS51194">
    <property type="entry name" value="HELICASE_CTER"/>
    <property type="match status" value="1"/>
</dbReference>
<dbReference type="Pfam" id="PF00271">
    <property type="entry name" value="Helicase_C"/>
    <property type="match status" value="1"/>
</dbReference>
<feature type="domain" description="Helicase ATP-binding" evidence="10">
    <location>
        <begin position="32"/>
        <end position="209"/>
    </location>
</feature>
<dbReference type="EMBL" id="CP021983">
    <property type="protein sequence ID" value="ASC72918.1"/>
    <property type="molecule type" value="Genomic_DNA"/>
</dbReference>
<evidence type="ECO:0000256" key="5">
    <source>
        <dbReference type="ARBA" id="ARBA00022840"/>
    </source>
</evidence>
<dbReference type="GO" id="GO:0016787">
    <property type="term" value="F:hydrolase activity"/>
    <property type="evidence" value="ECO:0007669"/>
    <property type="project" value="UniProtKB-KW"/>
</dbReference>
<evidence type="ECO:0000256" key="7">
    <source>
        <dbReference type="ARBA" id="ARBA00023235"/>
    </source>
</evidence>
<dbReference type="GO" id="GO:0006310">
    <property type="term" value="P:DNA recombination"/>
    <property type="evidence" value="ECO:0007669"/>
    <property type="project" value="InterPro"/>
</dbReference>
<dbReference type="SMART" id="SM00487">
    <property type="entry name" value="DEXDc"/>
    <property type="match status" value="1"/>
</dbReference>
<dbReference type="OrthoDB" id="9763310at2"/>
<dbReference type="PANTHER" id="PTHR13710:SF105">
    <property type="entry name" value="ATP-DEPENDENT DNA HELICASE Q1"/>
    <property type="match status" value="1"/>
</dbReference>
<accession>A0A1Z3HRL0</accession>
<evidence type="ECO:0000256" key="1">
    <source>
        <dbReference type="ARBA" id="ARBA00005446"/>
    </source>
</evidence>
<feature type="domain" description="Helicase C-terminal" evidence="11">
    <location>
        <begin position="235"/>
        <end position="390"/>
    </location>
</feature>
<dbReference type="SMART" id="SM00490">
    <property type="entry name" value="HELICc"/>
    <property type="match status" value="1"/>
</dbReference>
<dbReference type="InterPro" id="IPR011545">
    <property type="entry name" value="DEAD/DEAH_box_helicase_dom"/>
</dbReference>
<keyword evidence="5" id="KW-0067">ATP-binding</keyword>
<evidence type="ECO:0000256" key="3">
    <source>
        <dbReference type="ARBA" id="ARBA00022801"/>
    </source>
</evidence>
<evidence type="ECO:0000313" key="13">
    <source>
        <dbReference type="Proteomes" id="UP000191901"/>
    </source>
</evidence>
<evidence type="ECO:0000313" key="12">
    <source>
        <dbReference type="EMBL" id="ASC72918.1"/>
    </source>
</evidence>
<keyword evidence="2" id="KW-0547">Nucleotide-binding</keyword>
<dbReference type="SUPFAM" id="SSF52540">
    <property type="entry name" value="P-loop containing nucleoside triphosphate hydrolases"/>
    <property type="match status" value="1"/>
</dbReference>
<dbReference type="NCBIfam" id="TIGR00614">
    <property type="entry name" value="recQ_fam"/>
    <property type="match status" value="1"/>
</dbReference>
<evidence type="ECO:0000256" key="4">
    <source>
        <dbReference type="ARBA" id="ARBA00022806"/>
    </source>
</evidence>